<dbReference type="EMBL" id="VSRR010001642">
    <property type="protein sequence ID" value="MPC26733.1"/>
    <property type="molecule type" value="Genomic_DNA"/>
</dbReference>
<dbReference type="GO" id="GO:0016051">
    <property type="term" value="P:carbohydrate biosynthetic process"/>
    <property type="evidence" value="ECO:0007669"/>
    <property type="project" value="InterPro"/>
</dbReference>
<comment type="subcellular location">
    <subcellularLocation>
        <location evidence="1 9">Golgi apparatus membrane</location>
        <topology evidence="1 9">Single-pass type II membrane protein</topology>
    </subcellularLocation>
</comment>
<reference evidence="10 11" key="1">
    <citation type="submission" date="2019-05" db="EMBL/GenBank/DDBJ databases">
        <title>Another draft genome of Portunus trituberculatus and its Hox gene families provides insights of decapod evolution.</title>
        <authorList>
            <person name="Jeong J.-H."/>
            <person name="Song I."/>
            <person name="Kim S."/>
            <person name="Choi T."/>
            <person name="Kim D."/>
            <person name="Ryu S."/>
            <person name="Kim W."/>
        </authorList>
    </citation>
    <scope>NUCLEOTIDE SEQUENCE [LARGE SCALE GENOMIC DNA]</scope>
    <source>
        <tissue evidence="10">Muscle</tissue>
    </source>
</reference>
<keyword evidence="7" id="KW-0472">Membrane</keyword>
<evidence type="ECO:0000256" key="6">
    <source>
        <dbReference type="ARBA" id="ARBA00023034"/>
    </source>
</evidence>
<evidence type="ECO:0000313" key="10">
    <source>
        <dbReference type="EMBL" id="MPC26733.1"/>
    </source>
</evidence>
<dbReference type="Pfam" id="PF03567">
    <property type="entry name" value="Sulfotransfer_2"/>
    <property type="match status" value="1"/>
</dbReference>
<evidence type="ECO:0000256" key="3">
    <source>
        <dbReference type="ARBA" id="ARBA00022679"/>
    </source>
</evidence>
<evidence type="ECO:0000256" key="8">
    <source>
        <dbReference type="ARBA" id="ARBA00023180"/>
    </source>
</evidence>
<dbReference type="PANTHER" id="PTHR12137">
    <property type="entry name" value="CARBOHYDRATE SULFOTRANSFERASE"/>
    <property type="match status" value="1"/>
</dbReference>
<sequence length="236" mass="27849">MCPSIRQVEVSLGKMLNRQHYVSVQCGKINTDNEFEFARRHFFKFLLVRHPFSRLLSAYRDKVEAAQHWSLKQLREHIFTTLAEANLTKRRPNKDSQNSGDDIPTFRDFLEYILINKWTGGGFDSHWAPYWHLCSPCFIQYDAVAKLETAHTDLKYIWHHMRLKEPVPWINRSSQNSTSGSTINHYYQGLSPDLIARVYHHYSLDFKMFQYDILDVVRQGGHCHMQDCSDMVPFFS</sequence>
<evidence type="ECO:0000256" key="2">
    <source>
        <dbReference type="ARBA" id="ARBA00006339"/>
    </source>
</evidence>
<accession>A0A5B7E0L4</accession>
<dbReference type="AlphaFoldDB" id="A0A5B7E0L4"/>
<keyword evidence="8 9" id="KW-0325">Glycoprotein</keyword>
<keyword evidence="5" id="KW-1133">Transmembrane helix</keyword>
<keyword evidence="6 9" id="KW-0333">Golgi apparatus</keyword>
<dbReference type="EC" id="2.8.2.-" evidence="9"/>
<keyword evidence="9" id="KW-0735">Signal-anchor</keyword>
<keyword evidence="11" id="KW-1185">Reference proteome</keyword>
<keyword evidence="4" id="KW-0812">Transmembrane</keyword>
<comment type="caution">
    <text evidence="10">The sequence shown here is derived from an EMBL/GenBank/DDBJ whole genome shotgun (WGS) entry which is preliminary data.</text>
</comment>
<dbReference type="Proteomes" id="UP000324222">
    <property type="component" value="Unassembled WGS sequence"/>
</dbReference>
<dbReference type="InterPro" id="IPR018011">
    <property type="entry name" value="Carb_sulfotrans_8-10"/>
</dbReference>
<comment type="similarity">
    <text evidence="2 9">Belongs to the sulfotransferase 2 family.</text>
</comment>
<evidence type="ECO:0000256" key="7">
    <source>
        <dbReference type="ARBA" id="ARBA00023136"/>
    </source>
</evidence>
<protein>
    <recommendedName>
        <fullName evidence="9">Carbohydrate sulfotransferase</fullName>
        <ecNumber evidence="9">2.8.2.-</ecNumber>
    </recommendedName>
</protein>
<dbReference type="GO" id="GO:0000139">
    <property type="term" value="C:Golgi membrane"/>
    <property type="evidence" value="ECO:0007669"/>
    <property type="project" value="UniProtKB-SubCell"/>
</dbReference>
<name>A0A5B7E0L4_PORTR</name>
<evidence type="ECO:0000256" key="9">
    <source>
        <dbReference type="RuleBase" id="RU364020"/>
    </source>
</evidence>
<evidence type="ECO:0000256" key="5">
    <source>
        <dbReference type="ARBA" id="ARBA00022989"/>
    </source>
</evidence>
<gene>
    <name evidence="10" type="primary">CHST14</name>
    <name evidence="10" type="ORF">E2C01_019880</name>
</gene>
<proteinExistence type="inferred from homology"/>
<dbReference type="OrthoDB" id="2019940at2759"/>
<dbReference type="GO" id="GO:0008146">
    <property type="term" value="F:sulfotransferase activity"/>
    <property type="evidence" value="ECO:0007669"/>
    <property type="project" value="InterPro"/>
</dbReference>
<keyword evidence="9" id="KW-0119">Carbohydrate metabolism</keyword>
<keyword evidence="3 9" id="KW-0808">Transferase</keyword>
<dbReference type="PANTHER" id="PTHR12137:SF54">
    <property type="entry name" value="CARBOHYDRATE SULFOTRANSFERASE"/>
    <property type="match status" value="1"/>
</dbReference>
<organism evidence="10 11">
    <name type="scientific">Portunus trituberculatus</name>
    <name type="common">Swimming crab</name>
    <name type="synonym">Neptunus trituberculatus</name>
    <dbReference type="NCBI Taxonomy" id="210409"/>
    <lineage>
        <taxon>Eukaryota</taxon>
        <taxon>Metazoa</taxon>
        <taxon>Ecdysozoa</taxon>
        <taxon>Arthropoda</taxon>
        <taxon>Crustacea</taxon>
        <taxon>Multicrustacea</taxon>
        <taxon>Malacostraca</taxon>
        <taxon>Eumalacostraca</taxon>
        <taxon>Eucarida</taxon>
        <taxon>Decapoda</taxon>
        <taxon>Pleocyemata</taxon>
        <taxon>Brachyura</taxon>
        <taxon>Eubrachyura</taxon>
        <taxon>Portunoidea</taxon>
        <taxon>Portunidae</taxon>
        <taxon>Portuninae</taxon>
        <taxon>Portunus</taxon>
    </lineage>
</organism>
<dbReference type="InterPro" id="IPR005331">
    <property type="entry name" value="Sulfotransferase"/>
</dbReference>
<evidence type="ECO:0000256" key="4">
    <source>
        <dbReference type="ARBA" id="ARBA00022692"/>
    </source>
</evidence>
<evidence type="ECO:0000313" key="11">
    <source>
        <dbReference type="Proteomes" id="UP000324222"/>
    </source>
</evidence>
<evidence type="ECO:0000256" key="1">
    <source>
        <dbReference type="ARBA" id="ARBA00004323"/>
    </source>
</evidence>